<feature type="transmembrane region" description="Helical" evidence="1">
    <location>
        <begin position="87"/>
        <end position="109"/>
    </location>
</feature>
<sequence length="119" mass="13730">MRKKLWGGFVVGLGYMLSPLSWWNDLFFNLPIAYGFGYGLSWLQADWFLPGTVAGYWLSNLLGFLLMQWGAGDLFFSDRPRNFTQELWLSLGTSTLYTAIIVGLFYFNLMQLPEFLAFN</sequence>
<gene>
    <name evidence="2" type="ORF">ACFVKH_16475</name>
</gene>
<organism evidence="2 3">
    <name type="scientific">Almyronema epifaneia S1</name>
    <dbReference type="NCBI Taxonomy" id="2991925"/>
    <lineage>
        <taxon>Bacteria</taxon>
        <taxon>Bacillati</taxon>
        <taxon>Cyanobacteriota</taxon>
        <taxon>Cyanophyceae</taxon>
        <taxon>Nodosilineales</taxon>
        <taxon>Nodosilineaceae</taxon>
        <taxon>Almyronema</taxon>
        <taxon>Almyronema epifaneia</taxon>
    </lineage>
</organism>
<comment type="caution">
    <text evidence="2">The sequence shown here is derived from an EMBL/GenBank/DDBJ whole genome shotgun (WGS) entry which is preliminary data.</text>
</comment>
<feature type="transmembrane region" description="Helical" evidence="1">
    <location>
        <begin position="47"/>
        <end position="66"/>
    </location>
</feature>
<dbReference type="EMBL" id="JBHZOL010000095">
    <property type="protein sequence ID" value="MFE4107883.1"/>
    <property type="molecule type" value="Genomic_DNA"/>
</dbReference>
<proteinExistence type="predicted"/>
<reference evidence="2 3" key="1">
    <citation type="submission" date="2024-10" db="EMBL/GenBank/DDBJ databases">
        <authorList>
            <person name="Ratan Roy A."/>
            <person name="Morales Sandoval P.H."/>
            <person name="De Los Santos Villalobos S."/>
            <person name="Chakraborty S."/>
            <person name="Mukherjee J."/>
        </authorList>
    </citation>
    <scope>NUCLEOTIDE SEQUENCE [LARGE SCALE GENOMIC DNA]</scope>
    <source>
        <strain evidence="2 3">S1</strain>
    </source>
</reference>
<dbReference type="RefSeq" id="WP_377967033.1">
    <property type="nucleotide sequence ID" value="NZ_JBHZOL010000095.1"/>
</dbReference>
<evidence type="ECO:0000313" key="2">
    <source>
        <dbReference type="EMBL" id="MFE4107883.1"/>
    </source>
</evidence>
<protein>
    <submittedName>
        <fullName evidence="2">Uncharacterized protein</fullName>
    </submittedName>
</protein>
<dbReference type="Proteomes" id="UP001600165">
    <property type="component" value="Unassembled WGS sequence"/>
</dbReference>
<name>A0ABW6II40_9CYAN</name>
<dbReference type="InterPro" id="IPR058286">
    <property type="entry name" value="DUF7980"/>
</dbReference>
<keyword evidence="1" id="KW-0472">Membrane</keyword>
<dbReference type="Pfam" id="PF25937">
    <property type="entry name" value="DUF7980"/>
    <property type="match status" value="1"/>
</dbReference>
<keyword evidence="3" id="KW-1185">Reference proteome</keyword>
<keyword evidence="1" id="KW-0812">Transmembrane</keyword>
<evidence type="ECO:0000256" key="1">
    <source>
        <dbReference type="SAM" id="Phobius"/>
    </source>
</evidence>
<keyword evidence="1" id="KW-1133">Transmembrane helix</keyword>
<accession>A0ABW6II40</accession>
<evidence type="ECO:0000313" key="3">
    <source>
        <dbReference type="Proteomes" id="UP001600165"/>
    </source>
</evidence>
<feature type="transmembrane region" description="Helical" evidence="1">
    <location>
        <begin position="5"/>
        <end position="23"/>
    </location>
</feature>